<dbReference type="RefSeq" id="XP_013793202.1">
    <property type="nucleotide sequence ID" value="XM_013937748.2"/>
</dbReference>
<dbReference type="Pfam" id="PF01019">
    <property type="entry name" value="G_glu_transpept"/>
    <property type="match status" value="1"/>
</dbReference>
<dbReference type="Gene3D" id="3.60.20.40">
    <property type="match status" value="1"/>
</dbReference>
<dbReference type="InterPro" id="IPR043138">
    <property type="entry name" value="GGT_lsub"/>
</dbReference>
<dbReference type="InterPro" id="IPR043137">
    <property type="entry name" value="GGT_ssub_C"/>
</dbReference>
<dbReference type="PRINTS" id="PR01210">
    <property type="entry name" value="GGTRANSPTASE"/>
</dbReference>
<dbReference type="SUPFAM" id="SSF56235">
    <property type="entry name" value="N-terminal nucleophile aminohydrolases (Ntn hydrolases)"/>
    <property type="match status" value="1"/>
</dbReference>
<dbReference type="InterPro" id="IPR029055">
    <property type="entry name" value="Ntn_hydrolases_N"/>
</dbReference>
<protein>
    <submittedName>
        <fullName evidence="2">Gamma-glutamyltranspeptidase 1-like</fullName>
    </submittedName>
</protein>
<keyword evidence="1" id="KW-1185">Reference proteome</keyword>
<dbReference type="InterPro" id="IPR000101">
    <property type="entry name" value="GGT_peptidase"/>
</dbReference>
<name>A0ABM1C2T5_LIMPO</name>
<sequence>GLAVAVPGELKAYWLAHQKYGRLNWSDLVEPSVKISRDGFTVGKHLGDSLRSLKFTIITQPTLREIFYNNATGDVYKEGDIIKRPLLAETLQRISQNGADELYKGKTGQELVKDIQELGGVITMEDLKNYRGHVKDAVSVPLRDGKTLYTVPPPGCGALVGLILNVLAGYNITQEDVADVTSGVLTYHRMVEAFKYAYAQRTYMGDEKFVNVTKVLSEITSVDYAEEIRQGISDKQTFAPENYGGIYEGVEDHGTAQVTVVDAEGNAVSATSTINRL</sequence>
<gene>
    <name evidence="2" type="primary">LOC106477155</name>
</gene>
<dbReference type="Proteomes" id="UP000694941">
    <property type="component" value="Unplaced"/>
</dbReference>
<dbReference type="PANTHER" id="PTHR11686:SF9">
    <property type="entry name" value="RE13973P"/>
    <property type="match status" value="1"/>
</dbReference>
<feature type="non-terminal residue" evidence="2">
    <location>
        <position position="1"/>
    </location>
</feature>
<dbReference type="Gene3D" id="1.10.246.130">
    <property type="match status" value="1"/>
</dbReference>
<dbReference type="PANTHER" id="PTHR11686">
    <property type="entry name" value="GAMMA GLUTAMYL TRANSPEPTIDASE"/>
    <property type="match status" value="1"/>
</dbReference>
<accession>A0ABM1C2T5</accession>
<evidence type="ECO:0000313" key="1">
    <source>
        <dbReference type="Proteomes" id="UP000694941"/>
    </source>
</evidence>
<evidence type="ECO:0000313" key="2">
    <source>
        <dbReference type="RefSeq" id="XP_013793202.1"/>
    </source>
</evidence>
<reference evidence="2" key="1">
    <citation type="submission" date="2025-08" db="UniProtKB">
        <authorList>
            <consortium name="RefSeq"/>
        </authorList>
    </citation>
    <scope>IDENTIFICATION</scope>
    <source>
        <tissue evidence="2">Muscle</tissue>
    </source>
</reference>
<organism evidence="1 2">
    <name type="scientific">Limulus polyphemus</name>
    <name type="common">Atlantic horseshoe crab</name>
    <dbReference type="NCBI Taxonomy" id="6850"/>
    <lineage>
        <taxon>Eukaryota</taxon>
        <taxon>Metazoa</taxon>
        <taxon>Ecdysozoa</taxon>
        <taxon>Arthropoda</taxon>
        <taxon>Chelicerata</taxon>
        <taxon>Merostomata</taxon>
        <taxon>Xiphosura</taxon>
        <taxon>Limulidae</taxon>
        <taxon>Limulus</taxon>
    </lineage>
</organism>
<dbReference type="GeneID" id="106477155"/>
<proteinExistence type="predicted"/>